<keyword evidence="1" id="KW-0472">Membrane</keyword>
<name>A0A8J3CQZ3_9PROT</name>
<keyword evidence="1" id="KW-0812">Transmembrane</keyword>
<reference evidence="2" key="2">
    <citation type="submission" date="2020-09" db="EMBL/GenBank/DDBJ databases">
        <authorList>
            <person name="Sun Q."/>
            <person name="Kim S."/>
        </authorList>
    </citation>
    <scope>NUCLEOTIDE SEQUENCE</scope>
    <source>
        <strain evidence="2">KCTC 32513</strain>
    </source>
</reference>
<keyword evidence="3" id="KW-1185">Reference proteome</keyword>
<evidence type="ECO:0000313" key="3">
    <source>
        <dbReference type="Proteomes" id="UP000634004"/>
    </source>
</evidence>
<proteinExistence type="predicted"/>
<dbReference type="Proteomes" id="UP000634004">
    <property type="component" value="Unassembled WGS sequence"/>
</dbReference>
<reference evidence="2" key="1">
    <citation type="journal article" date="2014" name="Int. J. Syst. Evol. Microbiol.">
        <title>Complete genome sequence of Corynebacterium casei LMG S-19264T (=DSM 44701T), isolated from a smear-ripened cheese.</title>
        <authorList>
            <consortium name="US DOE Joint Genome Institute (JGI-PGF)"/>
            <person name="Walter F."/>
            <person name="Albersmeier A."/>
            <person name="Kalinowski J."/>
            <person name="Ruckert C."/>
        </authorList>
    </citation>
    <scope>NUCLEOTIDE SEQUENCE</scope>
    <source>
        <strain evidence="2">KCTC 32513</strain>
    </source>
</reference>
<feature type="transmembrane region" description="Helical" evidence="1">
    <location>
        <begin position="20"/>
        <end position="38"/>
    </location>
</feature>
<keyword evidence="1" id="KW-1133">Transmembrane helix</keyword>
<evidence type="ECO:0000313" key="2">
    <source>
        <dbReference type="EMBL" id="GHA88033.1"/>
    </source>
</evidence>
<gene>
    <name evidence="2" type="ORF">GCM10009069_08730</name>
</gene>
<dbReference type="AlphaFoldDB" id="A0A8J3CQZ3"/>
<sequence length="219" mass="25079">MKNKLKSREEEEFFRLKRLALGIAIFLITTAGPTYRFWFPSDPKVELSDEDRLKLDEILEIISESEELKASNKRFFKAISNDPAVSGVGICKSPDEMPFVLVPSSEFAERSGLWEPEDDALERTSERLADVVLESPNLSSEDRKWRFLDVNTGKSFYAKMRDDDFVKSLTEGRVNENLRTNIKMKVNVSYKERRENGEWVIVSATTEVTKVTLEGPASE</sequence>
<organism evidence="2 3">
    <name type="scientific">Algimonas arctica</name>
    <dbReference type="NCBI Taxonomy" id="1479486"/>
    <lineage>
        <taxon>Bacteria</taxon>
        <taxon>Pseudomonadati</taxon>
        <taxon>Pseudomonadota</taxon>
        <taxon>Alphaproteobacteria</taxon>
        <taxon>Maricaulales</taxon>
        <taxon>Robiginitomaculaceae</taxon>
        <taxon>Algimonas</taxon>
    </lineage>
</organism>
<accession>A0A8J3CQZ3</accession>
<protein>
    <submittedName>
        <fullName evidence="2">Uncharacterized protein</fullName>
    </submittedName>
</protein>
<dbReference type="EMBL" id="BMZH01000003">
    <property type="protein sequence ID" value="GHA88033.1"/>
    <property type="molecule type" value="Genomic_DNA"/>
</dbReference>
<evidence type="ECO:0000256" key="1">
    <source>
        <dbReference type="SAM" id="Phobius"/>
    </source>
</evidence>
<comment type="caution">
    <text evidence="2">The sequence shown here is derived from an EMBL/GenBank/DDBJ whole genome shotgun (WGS) entry which is preliminary data.</text>
</comment>
<dbReference type="RefSeq" id="WP_189495831.1">
    <property type="nucleotide sequence ID" value="NZ_BMZH01000003.1"/>
</dbReference>